<dbReference type="InterPro" id="IPR036047">
    <property type="entry name" value="F-box-like_dom_sf"/>
</dbReference>
<dbReference type="EMBL" id="JADNRY010000159">
    <property type="protein sequence ID" value="KAF9062904.1"/>
    <property type="molecule type" value="Genomic_DNA"/>
</dbReference>
<dbReference type="AlphaFoldDB" id="A0A9P5PGK6"/>
<dbReference type="Proteomes" id="UP000772434">
    <property type="component" value="Unassembled WGS sequence"/>
</dbReference>
<evidence type="ECO:0000313" key="2">
    <source>
        <dbReference type="Proteomes" id="UP000772434"/>
    </source>
</evidence>
<organism evidence="1 2">
    <name type="scientific">Rhodocollybia butyracea</name>
    <dbReference type="NCBI Taxonomy" id="206335"/>
    <lineage>
        <taxon>Eukaryota</taxon>
        <taxon>Fungi</taxon>
        <taxon>Dikarya</taxon>
        <taxon>Basidiomycota</taxon>
        <taxon>Agaricomycotina</taxon>
        <taxon>Agaricomycetes</taxon>
        <taxon>Agaricomycetidae</taxon>
        <taxon>Agaricales</taxon>
        <taxon>Marasmiineae</taxon>
        <taxon>Omphalotaceae</taxon>
        <taxon>Rhodocollybia</taxon>
    </lineage>
</organism>
<keyword evidence="2" id="KW-1185">Reference proteome</keyword>
<reference evidence="1" key="1">
    <citation type="submission" date="2020-11" db="EMBL/GenBank/DDBJ databases">
        <authorList>
            <consortium name="DOE Joint Genome Institute"/>
            <person name="Ahrendt S."/>
            <person name="Riley R."/>
            <person name="Andreopoulos W."/>
            <person name="Labutti K."/>
            <person name="Pangilinan J."/>
            <person name="Ruiz-Duenas F.J."/>
            <person name="Barrasa J.M."/>
            <person name="Sanchez-Garcia M."/>
            <person name="Camarero S."/>
            <person name="Miyauchi S."/>
            <person name="Serrano A."/>
            <person name="Linde D."/>
            <person name="Babiker R."/>
            <person name="Drula E."/>
            <person name="Ayuso-Fernandez I."/>
            <person name="Pacheco R."/>
            <person name="Padilla G."/>
            <person name="Ferreira P."/>
            <person name="Barriuso J."/>
            <person name="Kellner H."/>
            <person name="Castanera R."/>
            <person name="Alfaro M."/>
            <person name="Ramirez L."/>
            <person name="Pisabarro A.G."/>
            <person name="Kuo A."/>
            <person name="Tritt A."/>
            <person name="Lipzen A."/>
            <person name="He G."/>
            <person name="Yan M."/>
            <person name="Ng V."/>
            <person name="Cullen D."/>
            <person name="Martin F."/>
            <person name="Rosso M.-N."/>
            <person name="Henrissat B."/>
            <person name="Hibbett D."/>
            <person name="Martinez A.T."/>
            <person name="Grigoriev I.V."/>
        </authorList>
    </citation>
    <scope>NUCLEOTIDE SEQUENCE</scope>
    <source>
        <strain evidence="1">AH 40177</strain>
    </source>
</reference>
<dbReference type="SUPFAM" id="SSF81383">
    <property type="entry name" value="F-box domain"/>
    <property type="match status" value="1"/>
</dbReference>
<dbReference type="Gene3D" id="1.20.1280.50">
    <property type="match status" value="1"/>
</dbReference>
<comment type="caution">
    <text evidence="1">The sequence shown here is derived from an EMBL/GenBank/DDBJ whole genome shotgun (WGS) entry which is preliminary data.</text>
</comment>
<accession>A0A9P5PGK6</accession>
<evidence type="ECO:0000313" key="1">
    <source>
        <dbReference type="EMBL" id="KAF9062904.1"/>
    </source>
</evidence>
<name>A0A9P5PGK6_9AGAR</name>
<sequence length="221" mass="25579">MFLASHAVLRVPELLDRILCLVDIRSLLLAAQLVCHDWYNLIIHSPSIQQALHLRPRRNTGGERIQNAFLAELFPPWFDNDKAGAEGYKPHEFLRMALASNRDVLLKENPTLDRMLVAQPPVLRVGIWKKSHDMRRDGHKFEMLEFPNGLRMGEFYEVGQKQLLEAVSDFRVVWDMADTKQLKKGKYGRELEVSQMKKMLRLARKVDVMVVCSRFVRSVGV</sequence>
<evidence type="ECO:0008006" key="3">
    <source>
        <dbReference type="Google" id="ProtNLM"/>
    </source>
</evidence>
<gene>
    <name evidence="1" type="ORF">BDP27DRAFT_1335988</name>
</gene>
<dbReference type="OrthoDB" id="2949637at2759"/>
<proteinExistence type="predicted"/>
<protein>
    <recommendedName>
        <fullName evidence="3">F-box domain-containing protein</fullName>
    </recommendedName>
</protein>